<accession>A0A8T0H1G9</accession>
<name>A0A8T0H1G9_CERPU</name>
<feature type="signal peptide" evidence="1">
    <location>
        <begin position="1"/>
        <end position="16"/>
    </location>
</feature>
<keyword evidence="3" id="KW-1185">Reference proteome</keyword>
<comment type="caution">
    <text evidence="2">The sequence shown here is derived from an EMBL/GenBank/DDBJ whole genome shotgun (WGS) entry which is preliminary data.</text>
</comment>
<protein>
    <submittedName>
        <fullName evidence="2">Uncharacterized protein</fullName>
    </submittedName>
</protein>
<dbReference type="Proteomes" id="UP000822688">
    <property type="component" value="Chromosome 8"/>
</dbReference>
<sequence>MYCRFLLHLCVHALQAASLLEPFRVAVTFEIGFLDSQNIQVLIILSVMSLICTIELLRGRLGSVCGIH</sequence>
<proteinExistence type="predicted"/>
<dbReference type="AlphaFoldDB" id="A0A8T0H1G9"/>
<evidence type="ECO:0000313" key="3">
    <source>
        <dbReference type="Proteomes" id="UP000822688"/>
    </source>
</evidence>
<organism evidence="2 3">
    <name type="scientific">Ceratodon purpureus</name>
    <name type="common">Fire moss</name>
    <name type="synonym">Dicranum purpureum</name>
    <dbReference type="NCBI Taxonomy" id="3225"/>
    <lineage>
        <taxon>Eukaryota</taxon>
        <taxon>Viridiplantae</taxon>
        <taxon>Streptophyta</taxon>
        <taxon>Embryophyta</taxon>
        <taxon>Bryophyta</taxon>
        <taxon>Bryophytina</taxon>
        <taxon>Bryopsida</taxon>
        <taxon>Dicranidae</taxon>
        <taxon>Pseudoditrichales</taxon>
        <taxon>Ditrichaceae</taxon>
        <taxon>Ceratodon</taxon>
    </lineage>
</organism>
<evidence type="ECO:0000313" key="2">
    <source>
        <dbReference type="EMBL" id="KAG0564575.1"/>
    </source>
</evidence>
<feature type="chain" id="PRO_5035881282" evidence="1">
    <location>
        <begin position="17"/>
        <end position="68"/>
    </location>
</feature>
<evidence type="ECO:0000256" key="1">
    <source>
        <dbReference type="SAM" id="SignalP"/>
    </source>
</evidence>
<reference evidence="2" key="1">
    <citation type="submission" date="2020-06" db="EMBL/GenBank/DDBJ databases">
        <title>WGS assembly of Ceratodon purpureus strain R40.</title>
        <authorList>
            <person name="Carey S.B."/>
            <person name="Jenkins J."/>
            <person name="Shu S."/>
            <person name="Lovell J.T."/>
            <person name="Sreedasyam A."/>
            <person name="Maumus F."/>
            <person name="Tiley G.P."/>
            <person name="Fernandez-Pozo N."/>
            <person name="Barry K."/>
            <person name="Chen C."/>
            <person name="Wang M."/>
            <person name="Lipzen A."/>
            <person name="Daum C."/>
            <person name="Saski C.A."/>
            <person name="Payton A.C."/>
            <person name="Mcbreen J.C."/>
            <person name="Conrad R.E."/>
            <person name="Kollar L.M."/>
            <person name="Olsson S."/>
            <person name="Huttunen S."/>
            <person name="Landis J.B."/>
            <person name="Wickett N.J."/>
            <person name="Johnson M.G."/>
            <person name="Rensing S.A."/>
            <person name="Grimwood J."/>
            <person name="Schmutz J."/>
            <person name="Mcdaniel S.F."/>
        </authorList>
    </citation>
    <scope>NUCLEOTIDE SEQUENCE</scope>
    <source>
        <strain evidence="2">R40</strain>
    </source>
</reference>
<keyword evidence="1" id="KW-0732">Signal</keyword>
<gene>
    <name evidence="2" type="ORF">KC19_8G122300</name>
</gene>
<dbReference type="EMBL" id="CM026429">
    <property type="protein sequence ID" value="KAG0564575.1"/>
    <property type="molecule type" value="Genomic_DNA"/>
</dbReference>